<dbReference type="Proteomes" id="UP000267027">
    <property type="component" value="Unassembled WGS sequence"/>
</dbReference>
<dbReference type="OrthoDB" id="5794369at2759"/>
<protein>
    <submittedName>
        <fullName evidence="3">Peptidase_M3 domain-containing protein</fullName>
    </submittedName>
</protein>
<gene>
    <name evidence="1" type="ORF">ACOC_LOCUS13283</name>
</gene>
<proteinExistence type="predicted"/>
<reference evidence="1 2" key="2">
    <citation type="submission" date="2018-11" db="EMBL/GenBank/DDBJ databases">
        <authorList>
            <consortium name="Pathogen Informatics"/>
        </authorList>
    </citation>
    <scope>NUCLEOTIDE SEQUENCE [LARGE SCALE GENOMIC DNA]</scope>
    <source>
        <strain evidence="1 2">Costa Rica</strain>
    </source>
</reference>
<dbReference type="EMBL" id="UYYA01005750">
    <property type="protein sequence ID" value="VDM64868.1"/>
    <property type="molecule type" value="Genomic_DNA"/>
</dbReference>
<dbReference type="AlphaFoldDB" id="A0A0R3Q2I4"/>
<sequence>MARLRECITVDNNDFTRMSPEVEWTRQLTPLTTSYGMGQVLQAVLENGSKPSPEGWYFSRPFSQVTYISRLTFSFFHSAEYKSYIASNCLKSKWRNGLANAFKSVMTRNEFKGVAALPCGLLCSHLPMLSDLF</sequence>
<keyword evidence="2" id="KW-1185">Reference proteome</keyword>
<reference evidence="3" key="1">
    <citation type="submission" date="2017-02" db="UniProtKB">
        <authorList>
            <consortium name="WormBaseParasite"/>
        </authorList>
    </citation>
    <scope>IDENTIFICATION</scope>
</reference>
<name>A0A0R3Q2I4_ANGCS</name>
<dbReference type="WBParaSite" id="ACOC_0001328201-mRNA-1">
    <property type="protein sequence ID" value="ACOC_0001328201-mRNA-1"/>
    <property type="gene ID" value="ACOC_0001328201"/>
</dbReference>
<evidence type="ECO:0000313" key="2">
    <source>
        <dbReference type="Proteomes" id="UP000267027"/>
    </source>
</evidence>
<organism evidence="3">
    <name type="scientific">Angiostrongylus costaricensis</name>
    <name type="common">Nematode worm</name>
    <dbReference type="NCBI Taxonomy" id="334426"/>
    <lineage>
        <taxon>Eukaryota</taxon>
        <taxon>Metazoa</taxon>
        <taxon>Ecdysozoa</taxon>
        <taxon>Nematoda</taxon>
        <taxon>Chromadorea</taxon>
        <taxon>Rhabditida</taxon>
        <taxon>Rhabditina</taxon>
        <taxon>Rhabditomorpha</taxon>
        <taxon>Strongyloidea</taxon>
        <taxon>Metastrongylidae</taxon>
        <taxon>Angiostrongylus</taxon>
    </lineage>
</organism>
<accession>A0A0R3Q2I4</accession>
<evidence type="ECO:0000313" key="1">
    <source>
        <dbReference type="EMBL" id="VDM64868.1"/>
    </source>
</evidence>
<evidence type="ECO:0000313" key="3">
    <source>
        <dbReference type="WBParaSite" id="ACOC_0001328201-mRNA-1"/>
    </source>
</evidence>